<dbReference type="GO" id="GO:0008474">
    <property type="term" value="F:palmitoyl-(protein) hydrolase activity"/>
    <property type="evidence" value="ECO:0007669"/>
    <property type="project" value="TreeGrafter"/>
</dbReference>
<evidence type="ECO:0000313" key="3">
    <source>
        <dbReference type="EMBL" id="EJP66451.1"/>
    </source>
</evidence>
<proteinExistence type="inferred from homology"/>
<evidence type="ECO:0000313" key="4">
    <source>
        <dbReference type="Proteomes" id="UP000002762"/>
    </source>
</evidence>
<dbReference type="InterPro" id="IPR050565">
    <property type="entry name" value="LYPA1-2/EST-like"/>
</dbReference>
<dbReference type="PANTHER" id="PTHR10655:SF63">
    <property type="entry name" value="PHOSPHOLIPASE_CARBOXYLESTERASE_THIOESTERASE DOMAIN-CONTAINING PROTEIN"/>
    <property type="match status" value="1"/>
</dbReference>
<dbReference type="HOGENOM" id="CLU_049413_2_0_1"/>
<dbReference type="InterPro" id="IPR003140">
    <property type="entry name" value="PLipase/COase/thioEstase"/>
</dbReference>
<dbReference type="Proteomes" id="UP000002762">
    <property type="component" value="Unassembled WGS sequence"/>
</dbReference>
<dbReference type="GeneID" id="19887403"/>
<reference evidence="3 4" key="1">
    <citation type="journal article" date="2012" name="Sci. Rep.">
        <title>Genomic perspectives on the evolution of fungal entomopathogenicity in Beauveria bassiana.</title>
        <authorList>
            <person name="Xiao G."/>
            <person name="Ying S.H."/>
            <person name="Zheng P."/>
            <person name="Wang Z.L."/>
            <person name="Zhang S."/>
            <person name="Xie X.Q."/>
            <person name="Shang Y."/>
            <person name="St Leger R.J."/>
            <person name="Zhao G.P."/>
            <person name="Wang C."/>
            <person name="Feng M.G."/>
        </authorList>
    </citation>
    <scope>NUCLEOTIDE SEQUENCE [LARGE SCALE GENOMIC DNA]</scope>
    <source>
        <strain evidence="3 4">ARSEF 2860</strain>
    </source>
</reference>
<gene>
    <name evidence="3" type="ORF">BBA_04391</name>
</gene>
<feature type="domain" description="Phospholipase/carboxylesterase/thioesterase" evidence="2">
    <location>
        <begin position="13"/>
        <end position="165"/>
    </location>
</feature>
<protein>
    <submittedName>
        <fullName evidence="3">Phospholipase/carboxylesterase family protein</fullName>
    </submittedName>
</protein>
<dbReference type="AlphaFoldDB" id="J5JVI7"/>
<comment type="similarity">
    <text evidence="1">Belongs to the AB hydrolase superfamily. AB hydrolase 2 family.</text>
</comment>
<dbReference type="PANTHER" id="PTHR10655">
    <property type="entry name" value="LYSOPHOSPHOLIPASE-RELATED"/>
    <property type="match status" value="1"/>
</dbReference>
<accession>J5JVI7</accession>
<dbReference type="InterPro" id="IPR029058">
    <property type="entry name" value="AB_hydrolase_fold"/>
</dbReference>
<dbReference type="InParanoid" id="J5JVI7"/>
<dbReference type="GO" id="GO:0052689">
    <property type="term" value="F:carboxylic ester hydrolase activity"/>
    <property type="evidence" value="ECO:0007669"/>
    <property type="project" value="TreeGrafter"/>
</dbReference>
<dbReference type="STRING" id="655819.J5JVI7"/>
<name>J5JVI7_BEAB2</name>
<dbReference type="Gene3D" id="3.40.50.1820">
    <property type="entry name" value="alpha/beta hydrolase"/>
    <property type="match status" value="1"/>
</dbReference>
<dbReference type="GO" id="GO:0005737">
    <property type="term" value="C:cytoplasm"/>
    <property type="evidence" value="ECO:0007669"/>
    <property type="project" value="TreeGrafter"/>
</dbReference>
<evidence type="ECO:0000256" key="1">
    <source>
        <dbReference type="ARBA" id="ARBA00006499"/>
    </source>
</evidence>
<dbReference type="SUPFAM" id="SSF53474">
    <property type="entry name" value="alpha/beta-Hydrolases"/>
    <property type="match status" value="1"/>
</dbReference>
<organism evidence="3 4">
    <name type="scientific">Beauveria bassiana (strain ARSEF 2860)</name>
    <name type="common">White muscardine disease fungus</name>
    <name type="synonym">Tritirachium shiotae</name>
    <dbReference type="NCBI Taxonomy" id="655819"/>
    <lineage>
        <taxon>Eukaryota</taxon>
        <taxon>Fungi</taxon>
        <taxon>Dikarya</taxon>
        <taxon>Ascomycota</taxon>
        <taxon>Pezizomycotina</taxon>
        <taxon>Sordariomycetes</taxon>
        <taxon>Hypocreomycetidae</taxon>
        <taxon>Hypocreales</taxon>
        <taxon>Cordycipitaceae</taxon>
        <taxon>Beauveria</taxon>
    </lineage>
</organism>
<evidence type="ECO:0000259" key="2">
    <source>
        <dbReference type="Pfam" id="PF02230"/>
    </source>
</evidence>
<dbReference type="EMBL" id="JH725159">
    <property type="protein sequence ID" value="EJP66451.1"/>
    <property type="molecule type" value="Genomic_DNA"/>
</dbReference>
<dbReference type="Pfam" id="PF02230">
    <property type="entry name" value="Abhydrolase_2"/>
    <property type="match status" value="1"/>
</dbReference>
<keyword evidence="4" id="KW-1185">Reference proteome</keyword>
<sequence length="264" mass="28341">MVGTVQVTRLPPPSGTHTHTVVFLHGRGDNTTSFIASFAHFRSSHGQTLLGAFPNFRWVFPQAPLSRCARAGGETWPQWFDVWDPSDFAAREELQLDGLRAVVPEIARILAEEAAALGGRWDRVILAGISMGAATSVHTLFNLDVLVPEATALGAFMGFSARCPFSGRSLAGMREVLGLQQPGVPEHSGDDGGGVLANTPMLLEHCVDDPLVLVQNGRGLRDTLTGFGAKVAWREYPSGGHWFNAPAGMDDAIAFLNAVLQQTK</sequence>
<dbReference type="RefSeq" id="XP_008597710.1">
    <property type="nucleotide sequence ID" value="XM_008599488.1"/>
</dbReference>